<feature type="region of interest" description="Disordered" evidence="1">
    <location>
        <begin position="152"/>
        <end position="176"/>
    </location>
</feature>
<evidence type="ECO:0000256" key="1">
    <source>
        <dbReference type="SAM" id="MobiDB-lite"/>
    </source>
</evidence>
<evidence type="ECO:0000313" key="3">
    <source>
        <dbReference type="Proteomes" id="UP000037175"/>
    </source>
</evidence>
<proteinExistence type="predicted"/>
<protein>
    <recommendedName>
        <fullName evidence="4">Stage 0 sporulation protein A homolog</fullName>
    </recommendedName>
</protein>
<comment type="caution">
    <text evidence="2">The sequence shown here is derived from an EMBL/GenBank/DDBJ whole genome shotgun (WGS) entry which is preliminary data.</text>
</comment>
<keyword evidence="3" id="KW-1185">Reference proteome</keyword>
<dbReference type="AlphaFoldDB" id="A0A0L6W5J5"/>
<name>A0A0L6W5J5_9FIRM</name>
<sequence>MRLLLATGYADVDKKIREYIGDKVIGDIQYREGVVDEACRINADTVLLSWYLPGKGSMPEILFRLLKADIRPVLMMGEMKYDSPEVLQAFLLGVRDFTFNPVRVSELIRQLEHPSKYGELIEKMNPVDAPGEAKKLTRLFRKLVKAEEKQTIRLPPVTADNRQNGTRNDSGESAALNDIKQIKQQLQGIMALLNIPPQTPLPEAALMIEQKIINLL</sequence>
<organism evidence="2 3">
    <name type="scientific">Thermincola ferriacetica</name>
    <dbReference type="NCBI Taxonomy" id="281456"/>
    <lineage>
        <taxon>Bacteria</taxon>
        <taxon>Bacillati</taxon>
        <taxon>Bacillota</taxon>
        <taxon>Clostridia</taxon>
        <taxon>Eubacteriales</taxon>
        <taxon>Thermincolaceae</taxon>
        <taxon>Thermincola</taxon>
    </lineage>
</organism>
<evidence type="ECO:0008006" key="4">
    <source>
        <dbReference type="Google" id="ProtNLM"/>
    </source>
</evidence>
<dbReference type="Proteomes" id="UP000037175">
    <property type="component" value="Unassembled WGS sequence"/>
</dbReference>
<dbReference type="EMBL" id="LGTE01000004">
    <property type="protein sequence ID" value="KNZ70364.1"/>
    <property type="molecule type" value="Genomic_DNA"/>
</dbReference>
<accession>A0A0L6W5J5</accession>
<dbReference type="RefSeq" id="WP_052217074.1">
    <property type="nucleotide sequence ID" value="NZ_LGTE01000004.1"/>
</dbReference>
<evidence type="ECO:0000313" key="2">
    <source>
        <dbReference type="EMBL" id="KNZ70364.1"/>
    </source>
</evidence>
<reference evidence="3" key="1">
    <citation type="submission" date="2015-07" db="EMBL/GenBank/DDBJ databases">
        <title>Complete Genome of Thermincola ferriacetica strain Z-0001T.</title>
        <authorList>
            <person name="Lusk B."/>
            <person name="Badalamenti J.P."/>
            <person name="Parameswaran P."/>
            <person name="Bond D.R."/>
            <person name="Torres C.I."/>
        </authorList>
    </citation>
    <scope>NUCLEOTIDE SEQUENCE [LARGE SCALE GENOMIC DNA]</scope>
    <source>
        <strain evidence="3">Z-0001</strain>
    </source>
</reference>
<gene>
    <name evidence="2" type="ORF">Tfer_0925</name>
</gene>